<evidence type="ECO:0000256" key="2">
    <source>
        <dbReference type="ARBA" id="ARBA00023163"/>
    </source>
</evidence>
<dbReference type="Gene3D" id="1.10.10.10">
    <property type="entry name" value="Winged helix-like DNA-binding domain superfamily/Winged helix DNA-binding domain"/>
    <property type="match status" value="1"/>
</dbReference>
<dbReference type="SUPFAM" id="SSF55781">
    <property type="entry name" value="GAF domain-like"/>
    <property type="match status" value="1"/>
</dbReference>
<dbReference type="Gene3D" id="3.30.450.40">
    <property type="match status" value="1"/>
</dbReference>
<comment type="caution">
    <text evidence="5">The sequence shown here is derived from an EMBL/GenBank/DDBJ whole genome shotgun (WGS) entry which is preliminary data.</text>
</comment>
<feature type="domain" description="HTH iclR-type" evidence="4">
    <location>
        <begin position="6"/>
        <end position="67"/>
    </location>
</feature>
<dbReference type="Proteomes" id="UP001611494">
    <property type="component" value="Unassembled WGS sequence"/>
</dbReference>
<evidence type="ECO:0000313" key="5">
    <source>
        <dbReference type="EMBL" id="MFI2232206.1"/>
    </source>
</evidence>
<evidence type="ECO:0000313" key="6">
    <source>
        <dbReference type="Proteomes" id="UP001611494"/>
    </source>
</evidence>
<keyword evidence="6" id="KW-1185">Reference proteome</keyword>
<accession>A0ABW7W132</accession>
<proteinExistence type="predicted"/>
<name>A0ABW7W132_9NOCA</name>
<dbReference type="InterPro" id="IPR050707">
    <property type="entry name" value="HTH_MetabolicPath_Reg"/>
</dbReference>
<evidence type="ECO:0000259" key="4">
    <source>
        <dbReference type="PROSITE" id="PS51077"/>
    </source>
</evidence>
<feature type="region of interest" description="Disordered" evidence="3">
    <location>
        <begin position="291"/>
        <end position="314"/>
    </location>
</feature>
<dbReference type="InterPro" id="IPR036388">
    <property type="entry name" value="WH-like_DNA-bd_sf"/>
</dbReference>
<reference evidence="5 6" key="1">
    <citation type="submission" date="2024-10" db="EMBL/GenBank/DDBJ databases">
        <title>The Natural Products Discovery Center: Release of the First 8490 Sequenced Strains for Exploring Actinobacteria Biosynthetic Diversity.</title>
        <authorList>
            <person name="Kalkreuter E."/>
            <person name="Kautsar S.A."/>
            <person name="Yang D."/>
            <person name="Bader C.D."/>
            <person name="Teijaro C.N."/>
            <person name="Fluegel L."/>
            <person name="Davis C.M."/>
            <person name="Simpson J.R."/>
            <person name="Lauterbach L."/>
            <person name="Steele A.D."/>
            <person name="Gui C."/>
            <person name="Meng S."/>
            <person name="Li G."/>
            <person name="Viehrig K."/>
            <person name="Ye F."/>
            <person name="Su P."/>
            <person name="Kiefer A.F."/>
            <person name="Nichols A."/>
            <person name="Cepeda A.J."/>
            <person name="Yan W."/>
            <person name="Fan B."/>
            <person name="Jiang Y."/>
            <person name="Adhikari A."/>
            <person name="Zheng C.-J."/>
            <person name="Schuster L."/>
            <person name="Cowan T.M."/>
            <person name="Smanski M.J."/>
            <person name="Chevrette M.G."/>
            <person name="De Carvalho L.P.S."/>
            <person name="Shen B."/>
        </authorList>
    </citation>
    <scope>NUCLEOTIDE SEQUENCE [LARGE SCALE GENOMIC DNA]</scope>
    <source>
        <strain evidence="5 6">NPDC019377</strain>
    </source>
</reference>
<evidence type="ECO:0000256" key="1">
    <source>
        <dbReference type="ARBA" id="ARBA00023015"/>
    </source>
</evidence>
<dbReference type="PANTHER" id="PTHR30136:SF24">
    <property type="entry name" value="HTH-TYPE TRANSCRIPTIONAL REPRESSOR ALLR"/>
    <property type="match status" value="1"/>
</dbReference>
<dbReference type="InterPro" id="IPR005471">
    <property type="entry name" value="Tscrpt_reg_IclR_N"/>
</dbReference>
<protein>
    <submittedName>
        <fullName evidence="5">Helix-turn-helix domain-containing protein</fullName>
    </submittedName>
</protein>
<organism evidence="5 6">
    <name type="scientific">Nocardia testacea</name>
    <dbReference type="NCBI Taxonomy" id="248551"/>
    <lineage>
        <taxon>Bacteria</taxon>
        <taxon>Bacillati</taxon>
        <taxon>Actinomycetota</taxon>
        <taxon>Actinomycetes</taxon>
        <taxon>Mycobacteriales</taxon>
        <taxon>Nocardiaceae</taxon>
        <taxon>Nocardia</taxon>
    </lineage>
</organism>
<keyword evidence="1" id="KW-0805">Transcription regulation</keyword>
<dbReference type="Pfam" id="PF09339">
    <property type="entry name" value="HTH_IclR"/>
    <property type="match status" value="1"/>
</dbReference>
<keyword evidence="2" id="KW-0804">Transcription</keyword>
<dbReference type="PANTHER" id="PTHR30136">
    <property type="entry name" value="HELIX-TURN-HELIX TRANSCRIPTIONAL REGULATOR, ICLR FAMILY"/>
    <property type="match status" value="1"/>
</dbReference>
<dbReference type="RefSeq" id="WP_397063753.1">
    <property type="nucleotide sequence ID" value="NZ_JBIRYL010000006.1"/>
</dbReference>
<evidence type="ECO:0000256" key="3">
    <source>
        <dbReference type="SAM" id="MobiDB-lite"/>
    </source>
</evidence>
<gene>
    <name evidence="5" type="ORF">ACH49Z_20365</name>
</gene>
<dbReference type="PROSITE" id="PS51077">
    <property type="entry name" value="HTH_ICLR"/>
    <property type="match status" value="1"/>
</dbReference>
<dbReference type="InterPro" id="IPR036390">
    <property type="entry name" value="WH_DNA-bd_sf"/>
</dbReference>
<dbReference type="SUPFAM" id="SSF46785">
    <property type="entry name" value="Winged helix' DNA-binding domain"/>
    <property type="match status" value="1"/>
</dbReference>
<dbReference type="EMBL" id="JBIRYL010000006">
    <property type="protein sequence ID" value="MFI2232206.1"/>
    <property type="molecule type" value="Genomic_DNA"/>
</dbReference>
<dbReference type="InterPro" id="IPR029016">
    <property type="entry name" value="GAF-like_dom_sf"/>
</dbReference>
<sequence length="314" mass="32837">MATTGSPPTRRVVAVVELLAETERALTVSEIAERLELARATVTAVLTELCAANWVVRDASLAYRRGPALARLSPAEPVGAAVAVGAELAALAEAAGCGATLSRICDDRLTIVAKQYAGARIVPGLSVGQSVPLVYPAGAAVMPWRTPAERQRWLATTHGRPGAAELLDFVTAHGFAMFRPEADDAGLVDLLTELLGALGAELLQPKLRTEALRQLGRLTSRAYTEADIRTAQALPLSYVSAPVFHGDEAPYEVQLGPLRAEAGPADRARFIDIVRAGARSISVALRIADARESPPSATSRDTGGVPRGARGAGA</sequence>